<feature type="compositionally biased region" description="Polar residues" evidence="2">
    <location>
        <begin position="364"/>
        <end position="387"/>
    </location>
</feature>
<reference evidence="3" key="1">
    <citation type="submission" date="2020-06" db="EMBL/GenBank/DDBJ databases">
        <authorList>
            <consortium name="Plant Systems Biology data submission"/>
        </authorList>
    </citation>
    <scope>NUCLEOTIDE SEQUENCE</scope>
    <source>
        <strain evidence="3">D6</strain>
    </source>
</reference>
<proteinExistence type="predicted"/>
<feature type="compositionally biased region" description="Polar residues" evidence="2">
    <location>
        <begin position="307"/>
        <end position="317"/>
    </location>
</feature>
<feature type="coiled-coil region" evidence="1">
    <location>
        <begin position="747"/>
        <end position="807"/>
    </location>
</feature>
<feature type="compositionally biased region" description="Low complexity" evidence="2">
    <location>
        <begin position="148"/>
        <end position="173"/>
    </location>
</feature>
<feature type="region of interest" description="Disordered" evidence="2">
    <location>
        <begin position="1"/>
        <end position="39"/>
    </location>
</feature>
<keyword evidence="4" id="KW-1185">Reference proteome</keyword>
<dbReference type="Proteomes" id="UP001153069">
    <property type="component" value="Unassembled WGS sequence"/>
</dbReference>
<protein>
    <submittedName>
        <fullName evidence="3">Catalyzes the transfer of the gamma-phosphate of ATP to D-galactose to form alpha-D-galactose-1-phosphate (Gal-1-P) By similarity</fullName>
    </submittedName>
</protein>
<feature type="compositionally biased region" description="Basic and acidic residues" evidence="2">
    <location>
        <begin position="319"/>
        <end position="329"/>
    </location>
</feature>
<feature type="compositionally biased region" description="Polar residues" evidence="2">
    <location>
        <begin position="537"/>
        <end position="549"/>
    </location>
</feature>
<accession>A0A9N8DJI0</accession>
<name>A0A9N8DJI0_9STRA</name>
<feature type="compositionally biased region" description="Polar residues" evidence="2">
    <location>
        <begin position="400"/>
        <end position="409"/>
    </location>
</feature>
<evidence type="ECO:0000313" key="4">
    <source>
        <dbReference type="Proteomes" id="UP001153069"/>
    </source>
</evidence>
<dbReference type="EMBL" id="CAICTM010000117">
    <property type="protein sequence ID" value="CAB9501781.1"/>
    <property type="molecule type" value="Genomic_DNA"/>
</dbReference>
<feature type="compositionally biased region" description="Low complexity" evidence="2">
    <location>
        <begin position="1696"/>
        <end position="1758"/>
    </location>
</feature>
<feature type="compositionally biased region" description="Low complexity" evidence="2">
    <location>
        <begin position="1555"/>
        <end position="1580"/>
    </location>
</feature>
<dbReference type="OrthoDB" id="49021at2759"/>
<feature type="compositionally biased region" description="Basic and acidic residues" evidence="2">
    <location>
        <begin position="443"/>
        <end position="456"/>
    </location>
</feature>
<comment type="caution">
    <text evidence="3">The sequence shown here is derived from an EMBL/GenBank/DDBJ whole genome shotgun (WGS) entry which is preliminary data.</text>
</comment>
<feature type="compositionally biased region" description="Basic and acidic residues" evidence="2">
    <location>
        <begin position="410"/>
        <end position="422"/>
    </location>
</feature>
<feature type="compositionally biased region" description="Basic residues" evidence="2">
    <location>
        <begin position="587"/>
        <end position="605"/>
    </location>
</feature>
<feature type="compositionally biased region" description="Polar residues" evidence="2">
    <location>
        <begin position="1031"/>
        <end position="1041"/>
    </location>
</feature>
<feature type="compositionally biased region" description="Low complexity" evidence="2">
    <location>
        <begin position="457"/>
        <end position="475"/>
    </location>
</feature>
<feature type="compositionally biased region" description="Basic and acidic residues" evidence="2">
    <location>
        <begin position="944"/>
        <end position="957"/>
    </location>
</feature>
<feature type="compositionally biased region" description="Polar residues" evidence="2">
    <location>
        <begin position="1481"/>
        <end position="1491"/>
    </location>
</feature>
<feature type="compositionally biased region" description="Polar residues" evidence="2">
    <location>
        <begin position="186"/>
        <end position="200"/>
    </location>
</feature>
<sequence>MDRRPSMDPPETGNDPPANVANHAAVAPSAVSRDPPADVVEIVEIPSDDDEEVKVVTVAAPAVAAAPIQQQQQQSPKEETKSNTGDALEKKEKDEKPEPPEEKETELKKKEDVPTETPPTASTETEGATTTNTTSETTDGKQQDPKASDAAITTTTTGTKTAADPPAVVVGQQVEEKEENAKDAPPSTSANGDTTSAETQENQDKSSNNNNQNSLSDAAVSTSEEQPPKDAEQKTSTQSPDAAVPVPVPATGNGDKPADDLDKTPSADDGPVQPVADDNKNKNNDNNKNETSGNTSTTSEPNIPAPATSQTSTSVPISSDKKEALDPPDKSSVPNVTETTTTSSPAGITTAAPVDSSSKEEKQPANNESSSSSKATVEQNQSPPANETTEKEEDVVMVDASNSTSQAAKTNEDEPNSKEGETKTSPPPQKQPETETAATNKDNVAKEAEFVVKPAEKTQQQQSTQQQSESSATPTTAPPVALPVAVAASNDSAEKTEATEAKEAAAAKSAEPMEIDADENTKESMSSQAQPVEESTPIASTAVEDSNSGDTNTPAAATTTTTDAVANNAVQEEDEEDAVFFPDAFPTRKRRQKAKRAKAQKKFKINIRSVTPPESPVKIENTSSQKADMAPSNVVSSGGHPDAISSEFNSMADDFSCPVDDDNNDYDRKRMDQELEDSLCFFQETHEEQDPSYIEFIVEREDKVLKKKLAQLEAEDAAGRKDIDVAIGEQSKEKQLLTNRNIEKYQQKAAQEEKRDIQRLMQLYNEKMNNNNARIQQGIKILTERHHKETQRKAQEHRARFQNQTQAPQAQHAWQMIQQQLHRKQHQQMAEFRQKGEEIKKKSENDFKAQQEKLRANYQHKLQEIEASKRKVYAKIYTGFQNLRQRYVKRHMQKITKKKELLIQQANEAKENLRRKCSPTPFATPSSSAAGKKRSSDPATSAHDAAKKKMEEKEELRSPSPIKSNLDWKKDEGLADQEEVSGGSARHKQRKSIFSQLSKQLSVEIHNEGLWISVYADKNATKDGEGGGNTEDASSRSNTTRNSDKAKNSGNKSGDGDKKNDKDKSTDVPRGYHYMDKSAPDFGDSLSAQGGHVRCVVTDLRTNENTASAQRAASIREQEDASLQQLEKKIVELSSLASEAETTLSRAENEEKEAKAAVDTGAAELEKAKQIQLDFRTKFANYLGPDGNPLPTANPGDRNELAKAIVRYKTNLEAAANRHKTATSNYGEARTRTQKMQQLAKHSQKAVAVATNVLKKKKATLEPRSKGRAKLSEAAENERAAGRVKDVIASLHKTAEKRREQLNQKRLNNASSTWVQALLPGIPGPLKKSLWHKMHRRRQQIVLRPSLESLTLDLRESVAKAMKATPSSKKQHVDLEEDQQRAEQLFCLAMYPVAPDPPLPAVPPSGSSSAAWAEPGWHLRLDAPKEEKTSHILPCAPSFPIFSKNLAEMTSTPGRQAAAFSRTSHLRSLASQLSSVATATSLAETNPSAPSEVSLAEGDPLNISPDAMMVGYSFHLPPPPKQTTAKRKSTTSASTVKENAAEVAAEAAAKSKQETTSLSSAAASKTTDQSASSAGATGAGAEKKKPETKRRRTSKTTAANPSPRARKGSKTDAATKRAAAAVQPPPPMARTPSSSYARQPTPAAAAAAPPATYARQPAPTAAAAAPSSTYARQPTPTAAAAAAAAAQYNQYMKHSPPQGQQAPPQQQPNYQLMQQQQQQQASRQAPQYGSPQQAHQLAQLRMMQQQQQQQQGQRAVGYPPQPGPPQRGASQAMAPQPFFNPMAPAPGGQPYQPMPMQGMQQMPPMGQPGMPHHLQQQHQQQQQQNRKPGY</sequence>
<feature type="coiled-coil region" evidence="1">
    <location>
        <begin position="1109"/>
        <end position="1157"/>
    </location>
</feature>
<feature type="compositionally biased region" description="Low complexity" evidence="2">
    <location>
        <begin position="289"/>
        <end position="299"/>
    </location>
</feature>
<feature type="region of interest" description="Disordered" evidence="2">
    <location>
        <begin position="911"/>
        <end position="992"/>
    </location>
</feature>
<feature type="compositionally biased region" description="Low complexity" evidence="2">
    <location>
        <begin position="14"/>
        <end position="31"/>
    </location>
</feature>
<evidence type="ECO:0000256" key="2">
    <source>
        <dbReference type="SAM" id="MobiDB-lite"/>
    </source>
</evidence>
<feature type="compositionally biased region" description="Low complexity" evidence="2">
    <location>
        <begin position="1635"/>
        <end position="1686"/>
    </location>
</feature>
<evidence type="ECO:0000256" key="1">
    <source>
        <dbReference type="SAM" id="Coils"/>
    </source>
</evidence>
<feature type="compositionally biased region" description="Low complexity" evidence="2">
    <location>
        <begin position="65"/>
        <end position="74"/>
    </location>
</feature>
<gene>
    <name evidence="3" type="ORF">SEMRO_118_G057740.1</name>
</gene>
<feature type="compositionally biased region" description="Basic and acidic residues" evidence="2">
    <location>
        <begin position="138"/>
        <end position="147"/>
    </location>
</feature>
<feature type="compositionally biased region" description="Low complexity" evidence="2">
    <location>
        <begin position="118"/>
        <end position="137"/>
    </location>
</feature>
<feature type="compositionally biased region" description="Basic and acidic residues" evidence="2">
    <location>
        <begin position="76"/>
        <end position="113"/>
    </location>
</feature>
<feature type="compositionally biased region" description="Basic and acidic residues" evidence="2">
    <location>
        <begin position="1054"/>
        <end position="1067"/>
    </location>
</feature>
<feature type="compositionally biased region" description="Low complexity" evidence="2">
    <location>
        <begin position="550"/>
        <end position="570"/>
    </location>
</feature>
<keyword evidence="1" id="KW-0175">Coiled coil</keyword>
<feature type="region of interest" description="Disordered" evidence="2">
    <location>
        <begin position="65"/>
        <end position="667"/>
    </location>
</feature>
<feature type="compositionally biased region" description="Low complexity" evidence="2">
    <location>
        <begin position="1781"/>
        <end position="1824"/>
    </location>
</feature>
<feature type="compositionally biased region" description="Low complexity" evidence="2">
    <location>
        <begin position="331"/>
        <end position="353"/>
    </location>
</feature>
<evidence type="ECO:0000313" key="3">
    <source>
        <dbReference type="EMBL" id="CAB9501781.1"/>
    </source>
</evidence>
<feature type="region of interest" description="Disordered" evidence="2">
    <location>
        <begin position="1019"/>
        <end position="1085"/>
    </location>
</feature>
<feature type="region of interest" description="Disordered" evidence="2">
    <location>
        <begin position="1481"/>
        <end position="1830"/>
    </location>
</feature>
<feature type="compositionally biased region" description="Basic and acidic residues" evidence="2">
    <location>
        <begin position="492"/>
        <end position="505"/>
    </location>
</feature>
<feature type="compositionally biased region" description="Basic and acidic residues" evidence="2">
    <location>
        <begin position="256"/>
        <end position="266"/>
    </location>
</feature>
<organism evidence="3 4">
    <name type="scientific">Seminavis robusta</name>
    <dbReference type="NCBI Taxonomy" id="568900"/>
    <lineage>
        <taxon>Eukaryota</taxon>
        <taxon>Sar</taxon>
        <taxon>Stramenopiles</taxon>
        <taxon>Ochrophyta</taxon>
        <taxon>Bacillariophyta</taxon>
        <taxon>Bacillariophyceae</taxon>
        <taxon>Bacillariophycidae</taxon>
        <taxon>Naviculales</taxon>
        <taxon>Naviculaceae</taxon>
        <taxon>Seminavis</taxon>
    </lineage>
</organism>
<feature type="compositionally biased region" description="Low complexity" evidence="2">
    <location>
        <begin position="205"/>
        <end position="217"/>
    </location>
</feature>
<feature type="compositionally biased region" description="Basic and acidic residues" evidence="2">
    <location>
        <begin position="277"/>
        <end position="288"/>
    </location>
</feature>
<feature type="compositionally biased region" description="Low complexity" evidence="2">
    <location>
        <begin position="918"/>
        <end position="930"/>
    </location>
</feature>